<dbReference type="CDD" id="cd09615">
    <property type="entry name" value="Jacalin_EEP"/>
    <property type="match status" value="2"/>
</dbReference>
<protein>
    <recommendedName>
        <fullName evidence="4">Jacalin-type lectin domain-containing protein</fullName>
    </recommendedName>
</protein>
<feature type="compositionally biased region" description="Low complexity" evidence="1">
    <location>
        <begin position="172"/>
        <end position="181"/>
    </location>
</feature>
<evidence type="ECO:0000313" key="6">
    <source>
        <dbReference type="Proteomes" id="UP000792063"/>
    </source>
</evidence>
<evidence type="ECO:0000256" key="1">
    <source>
        <dbReference type="SAM" id="MobiDB-lite"/>
    </source>
</evidence>
<evidence type="ECO:0000259" key="4">
    <source>
        <dbReference type="PROSITE" id="PS51752"/>
    </source>
</evidence>
<keyword evidence="2" id="KW-0812">Transmembrane</keyword>
<dbReference type="SMART" id="SM00915">
    <property type="entry name" value="Jacalin"/>
    <property type="match status" value="3"/>
</dbReference>
<keyword evidence="2" id="KW-1133">Transmembrane helix</keyword>
<reference evidence="5" key="1">
    <citation type="journal article" date="2015" name="Genom Data">
        <title>Genome sequences of six Phytophthora species associated with forests in New Zealand.</title>
        <authorList>
            <person name="Studholme D.J."/>
            <person name="McDougal R.L."/>
            <person name="Sambles C."/>
            <person name="Hansen E."/>
            <person name="Hardy G."/>
            <person name="Grant M."/>
            <person name="Ganley R.J."/>
            <person name="Williams N.M."/>
        </authorList>
    </citation>
    <scope>NUCLEOTIDE SEQUENCE</scope>
    <source>
        <strain evidence="5">NZFS 3630</strain>
    </source>
</reference>
<dbReference type="Gene3D" id="2.100.10.30">
    <property type="entry name" value="Jacalin-like lectin domain"/>
    <property type="match status" value="3"/>
</dbReference>
<feature type="transmembrane region" description="Helical" evidence="2">
    <location>
        <begin position="876"/>
        <end position="895"/>
    </location>
</feature>
<dbReference type="SUPFAM" id="SSF51101">
    <property type="entry name" value="Mannose-binding lectins"/>
    <property type="match status" value="3"/>
</dbReference>
<feature type="chain" id="PRO_5037426710" description="Jacalin-type lectin domain-containing protein" evidence="3">
    <location>
        <begin position="20"/>
        <end position="1263"/>
    </location>
</feature>
<dbReference type="Pfam" id="PF01419">
    <property type="entry name" value="Jacalin"/>
    <property type="match status" value="3"/>
</dbReference>
<dbReference type="Proteomes" id="UP000792063">
    <property type="component" value="Unassembled WGS sequence"/>
</dbReference>
<dbReference type="InterPro" id="IPR001229">
    <property type="entry name" value="Jacalin-like_lectin_dom"/>
</dbReference>
<gene>
    <name evidence="5" type="ORF">JM18_002777</name>
</gene>
<reference evidence="5" key="2">
    <citation type="submission" date="2020-06" db="EMBL/GenBank/DDBJ databases">
        <authorList>
            <person name="Studholme D.J."/>
        </authorList>
    </citation>
    <scope>NUCLEOTIDE SEQUENCE</scope>
    <source>
        <strain evidence="5">NZFS 3630</strain>
    </source>
</reference>
<comment type="caution">
    <text evidence="5">The sequence shown here is derived from an EMBL/GenBank/DDBJ whole genome shotgun (WGS) entry which is preliminary data.</text>
</comment>
<feature type="domain" description="Jacalin-type lectin" evidence="4">
    <location>
        <begin position="23"/>
        <end position="164"/>
    </location>
</feature>
<keyword evidence="3" id="KW-0732">Signal</keyword>
<feature type="domain" description="Jacalin-type lectin" evidence="4">
    <location>
        <begin position="613"/>
        <end position="754"/>
    </location>
</feature>
<feature type="domain" description="Jacalin-type lectin" evidence="4">
    <location>
        <begin position="192"/>
        <end position="333"/>
    </location>
</feature>
<organism evidence="5 6">
    <name type="scientific">Phytophthora kernoviae</name>
    <dbReference type="NCBI Taxonomy" id="325452"/>
    <lineage>
        <taxon>Eukaryota</taxon>
        <taxon>Sar</taxon>
        <taxon>Stramenopiles</taxon>
        <taxon>Oomycota</taxon>
        <taxon>Peronosporomycetes</taxon>
        <taxon>Peronosporales</taxon>
        <taxon>Peronosporaceae</taxon>
        <taxon>Phytophthora</taxon>
    </lineage>
</organism>
<dbReference type="EMBL" id="JPWU03000045">
    <property type="protein sequence ID" value="KAG2529479.1"/>
    <property type="molecule type" value="Genomic_DNA"/>
</dbReference>
<dbReference type="InterPro" id="IPR036404">
    <property type="entry name" value="Jacalin-like_lectin_dom_sf"/>
</dbReference>
<sequence length="1263" mass="135445">MAVVLHALLLVIIIHEVISTDGIQLSKSFGGLHGSKFSDKASAVSGQIVSSITIRAGERIDGLTLKITAPTEISFTHGGTGGGSKTLTLGVNEYITSMEAHWGKKRGKTRIFYLNLGTSEGNSISGGTKTDDAGKVIAPDGYQLGGFFGRDGDEIDLLGAVWTSIEDEEAGIDASESSASSQTTTVSPGEDIQFSEVFGGPHGIAFSDITSVTLGQKLSSITIRGDERVDAVTLQVISPAEKTMSHGGAGGTDNVLTLRSGEYINSMEVHVGKKNRHTRVFYLKFTTSAGNSISVGTTTSKSTIVKAPKGFQLSGFFGRSADEVDQVGIIWTRRSAKALFLKDVMGRDWYGKTIRNWVGPTIGDASDSACYRNTKAFDSNGMCPLAYNNDGALCMAQCPLSYPVSCFAECIPQNDDCTLEIVQKVAAVASTAFNVVTAGIFGTIFSTYKHATQTFLCAASIVSLIRSLIYYLIATSTTDMGKNVAEADYMLEVANMGLTVLAGFDPTRISWLASQFVQPTCGPTAFIGEIDDGTLYDALGLTTVDQAFTGSHGWWMRKGDGVVNLIFKSIDSKDVTVVIHSGGESIEKVDVDAVLLLLTIAVVHGSTSVDEDIKLSEAFGGSGGIAFSDINSIEFEQTLNSITISADDRVNGVAFQVATPAELTLSHGGAGGTDYTLTLESGEYITSMEIHWDRRRLNKRVFYLKFGTNRNNFISGGTTTEDSTIVAAPKGFQFGGFFGRCYEEIDQLGVIWMRKKATTLALTDDIKSSWFSSGIRNWVGPTIGDASDTACYRKTEPFGSKDLCPLGYTKQRTNCIAQCPLSYPVECGAECIPQNDDCILEILSKVVAVVNAAINTATVGVFGAIFSAYKNTKQTYFCAVSIISLLRSLVFFVRFQQTTAPQGNVEELLAVAYQTDVVMFDLPIAVYSCLGMKVPPTMIFADVVVNIVETIVKQTILNGEEIVSSAKNVIALLTNASVVNGTDDKIVDELQDLMDSNSTCGYDLKRLTDRVILSVNSIRNMTPGVAITDLRVAISNSSLVLNVIPAVTNKCMDELLPHKTLETAFQTRDLIRKTFGVIIDQLIETSTTDLGESVSEKDYMLKVSNLGLVALTGLDPTGIAGMMAQFVQPTCGPTAFIGEIDDGTLYDALGLTTVDEAFTGSYGRWTKEGDGIVNLIFESTDTKDVKVVIHSGGDTIEKVEVTAGETVTWNSTVLALQDKTMYLDRWRPNLVGIPGSGGGSLVLWVPRSSSGGHLTMHVRINPS</sequence>
<evidence type="ECO:0000256" key="3">
    <source>
        <dbReference type="SAM" id="SignalP"/>
    </source>
</evidence>
<evidence type="ECO:0000313" key="5">
    <source>
        <dbReference type="EMBL" id="KAG2529479.1"/>
    </source>
</evidence>
<dbReference type="PANTHER" id="PTHR47293:SF15">
    <property type="entry name" value="JACALIN-RELATED LECTIN 19"/>
    <property type="match status" value="1"/>
</dbReference>
<feature type="signal peptide" evidence="3">
    <location>
        <begin position="1"/>
        <end position="19"/>
    </location>
</feature>
<dbReference type="PANTHER" id="PTHR47293">
    <property type="entry name" value="JACALIN-RELATED LECTIN 3"/>
    <property type="match status" value="1"/>
</dbReference>
<feature type="transmembrane region" description="Helical" evidence="2">
    <location>
        <begin position="846"/>
        <end position="869"/>
    </location>
</feature>
<name>A0A921VCA2_9STRA</name>
<accession>A0A921VCA2</accession>
<proteinExistence type="predicted"/>
<dbReference type="PROSITE" id="PS51752">
    <property type="entry name" value="JACALIN_LECTIN"/>
    <property type="match status" value="3"/>
</dbReference>
<feature type="region of interest" description="Disordered" evidence="1">
    <location>
        <begin position="169"/>
        <end position="188"/>
    </location>
</feature>
<keyword evidence="2" id="KW-0472">Membrane</keyword>
<dbReference type="AlphaFoldDB" id="A0A921VCA2"/>
<evidence type="ECO:0000256" key="2">
    <source>
        <dbReference type="SAM" id="Phobius"/>
    </source>
</evidence>